<dbReference type="Pfam" id="PF00501">
    <property type="entry name" value="AMP-binding"/>
    <property type="match status" value="1"/>
</dbReference>
<evidence type="ECO:0000313" key="7">
    <source>
        <dbReference type="EMBL" id="KAH7567024.1"/>
    </source>
</evidence>
<comment type="similarity">
    <text evidence="1">Belongs to the ATP-dependent AMP-binding enzyme family.</text>
</comment>
<dbReference type="InterPro" id="IPR045851">
    <property type="entry name" value="AMP-bd_C_sf"/>
</dbReference>
<comment type="caution">
    <text evidence="7">The sequence shown here is derived from an EMBL/GenBank/DDBJ whole genome shotgun (WGS) entry which is preliminary data.</text>
</comment>
<dbReference type="EMBL" id="JAFEMO010000007">
    <property type="protein sequence ID" value="KAH7567024.1"/>
    <property type="molecule type" value="Genomic_DNA"/>
</dbReference>
<reference evidence="7 8" key="1">
    <citation type="submission" date="2021-02" db="EMBL/GenBank/DDBJ databases">
        <title>Plant Genome Project.</title>
        <authorList>
            <person name="Zhang R.-G."/>
        </authorList>
    </citation>
    <scope>NUCLEOTIDE SEQUENCE [LARGE SCALE GENOMIC DNA]</scope>
    <source>
        <tissue evidence="7">Leaves</tissue>
    </source>
</reference>
<protein>
    <recommendedName>
        <fullName evidence="9">4-coumarate--CoA ligase</fullName>
    </recommendedName>
</protein>
<dbReference type="InterPro" id="IPR025110">
    <property type="entry name" value="AMP-bd_C"/>
</dbReference>
<dbReference type="CDD" id="cd12118">
    <property type="entry name" value="ttLC_FACS_AEE21_like"/>
    <property type="match status" value="1"/>
</dbReference>
<evidence type="ECO:0000259" key="5">
    <source>
        <dbReference type="Pfam" id="PF00501"/>
    </source>
</evidence>
<evidence type="ECO:0000256" key="3">
    <source>
        <dbReference type="ARBA" id="ARBA00022832"/>
    </source>
</evidence>
<evidence type="ECO:0008006" key="9">
    <source>
        <dbReference type="Google" id="ProtNLM"/>
    </source>
</evidence>
<name>A0ABQ8HRV5_9ROSI</name>
<dbReference type="InterPro" id="IPR000873">
    <property type="entry name" value="AMP-dep_synth/lig_dom"/>
</dbReference>
<keyword evidence="2" id="KW-0436">Ligase</keyword>
<dbReference type="Pfam" id="PF13193">
    <property type="entry name" value="AMP-binding_C"/>
    <property type="match status" value="1"/>
</dbReference>
<evidence type="ECO:0000259" key="6">
    <source>
        <dbReference type="Pfam" id="PF13193"/>
    </source>
</evidence>
<evidence type="ECO:0000256" key="1">
    <source>
        <dbReference type="ARBA" id="ARBA00006432"/>
    </source>
</evidence>
<evidence type="ECO:0000256" key="2">
    <source>
        <dbReference type="ARBA" id="ARBA00022598"/>
    </source>
</evidence>
<evidence type="ECO:0000313" key="8">
    <source>
        <dbReference type="Proteomes" id="UP000827721"/>
    </source>
</evidence>
<gene>
    <name evidence="7" type="ORF">JRO89_XS07G0008000</name>
</gene>
<dbReference type="NCBIfam" id="NF006020">
    <property type="entry name" value="PRK08162.1"/>
    <property type="match status" value="1"/>
</dbReference>
<dbReference type="Gene3D" id="3.30.300.30">
    <property type="match status" value="1"/>
</dbReference>
<feature type="domain" description="AMP-binding enzyme C-terminal" evidence="6">
    <location>
        <begin position="461"/>
        <end position="535"/>
    </location>
</feature>
<dbReference type="Proteomes" id="UP000827721">
    <property type="component" value="Unassembled WGS sequence"/>
</dbReference>
<dbReference type="InterPro" id="IPR020845">
    <property type="entry name" value="AMP-binding_CS"/>
</dbReference>
<keyword evidence="4" id="KW-0443">Lipid metabolism</keyword>
<dbReference type="PANTHER" id="PTHR43859:SF4">
    <property type="entry name" value="BUTANOATE--COA LIGASE AAE1-RELATED"/>
    <property type="match status" value="1"/>
</dbReference>
<dbReference type="InterPro" id="IPR042099">
    <property type="entry name" value="ANL_N_sf"/>
</dbReference>
<proteinExistence type="inferred from homology"/>
<keyword evidence="3" id="KW-0276">Fatty acid metabolism</keyword>
<dbReference type="Gene3D" id="3.40.50.12780">
    <property type="entry name" value="N-terminal domain of ligase-like"/>
    <property type="match status" value="1"/>
</dbReference>
<dbReference type="SUPFAM" id="SSF56801">
    <property type="entry name" value="Acetyl-CoA synthetase-like"/>
    <property type="match status" value="1"/>
</dbReference>
<feature type="domain" description="AMP-dependent synthetase/ligase" evidence="5">
    <location>
        <begin position="21"/>
        <end position="411"/>
    </location>
</feature>
<evidence type="ECO:0000256" key="4">
    <source>
        <dbReference type="ARBA" id="ARBA00023098"/>
    </source>
</evidence>
<keyword evidence="8" id="KW-1185">Reference proteome</keyword>
<sequence length="559" mass="61371">MEGTVRCSANYVPLSPISFLDRAAIAYRDTLSVVYGDVKYTWQETHRRCIKLASALAHLGISRGDVASFVATLIPNVPAMYELHFVVPMAGAILCTLNIRHDSAMVAVLLKHSEAKVIFVDYQFLHVAKGAFEILSETITNLPRLILIPECGQPVPTIGKLVTTSENLEYESLLATGKLDFEVRRPNDECDPISLNYTSGTTSSPKGVIYSHRGAYLNSLATLLLCEMGSMPTYLWCVPMFHCNGWCLTWAMAALGGTNICQRSVTAKSIFDNIAQHNVTHMGGAPTVLNMVINAPPSDQRPLPGKVKVMTGAAPPPPQVLYKMEELGFIVTHSYGLTETYGPGTVCSWKPEWNALPRDAQAKIKARQGLHHLGMEEVDIKDPVTMKSVPSDAKTIGEVMFRGNTVMNGYLKNSEATQDAFKGGWFWSGDLGVKHPDGYIELKDRSKDIIISGGENISTIEVESVIFSHPSVLEAAVVGRPDDHWGETPCAFVKLKDGRDVSAEELIKYCRGHLPHYMAPRTVVFEDLPKTSTGKTQKFVLREKAKAMGSLSKARTSKL</sequence>
<dbReference type="PANTHER" id="PTHR43859">
    <property type="entry name" value="ACYL-ACTIVATING ENZYME"/>
    <property type="match status" value="1"/>
</dbReference>
<organism evidence="7 8">
    <name type="scientific">Xanthoceras sorbifolium</name>
    <dbReference type="NCBI Taxonomy" id="99658"/>
    <lineage>
        <taxon>Eukaryota</taxon>
        <taxon>Viridiplantae</taxon>
        <taxon>Streptophyta</taxon>
        <taxon>Embryophyta</taxon>
        <taxon>Tracheophyta</taxon>
        <taxon>Spermatophyta</taxon>
        <taxon>Magnoliopsida</taxon>
        <taxon>eudicotyledons</taxon>
        <taxon>Gunneridae</taxon>
        <taxon>Pentapetalae</taxon>
        <taxon>rosids</taxon>
        <taxon>malvids</taxon>
        <taxon>Sapindales</taxon>
        <taxon>Sapindaceae</taxon>
        <taxon>Xanthoceroideae</taxon>
        <taxon>Xanthoceras</taxon>
    </lineage>
</organism>
<dbReference type="PROSITE" id="PS00455">
    <property type="entry name" value="AMP_BINDING"/>
    <property type="match status" value="1"/>
</dbReference>
<accession>A0ABQ8HRV5</accession>